<dbReference type="PROSITE" id="PS51935">
    <property type="entry name" value="NLPC_P60"/>
    <property type="match status" value="1"/>
</dbReference>
<proteinExistence type="predicted"/>
<reference evidence="5" key="1">
    <citation type="submission" date="2021-11" db="EMBL/GenBank/DDBJ databases">
        <title>Clostridia strains as spoilage organisms.</title>
        <authorList>
            <person name="Wambui J."/>
            <person name="Stevens M.J.A."/>
            <person name="Stephan R."/>
        </authorList>
    </citation>
    <scope>NUCLEOTIDE SEQUENCE</scope>
    <source>
        <strain evidence="5">CF009</strain>
    </source>
</reference>
<dbReference type="Pfam" id="PF00877">
    <property type="entry name" value="NLPC_P60"/>
    <property type="match status" value="1"/>
</dbReference>
<dbReference type="AlphaFoldDB" id="A0AA47EPU6"/>
<evidence type="ECO:0000256" key="3">
    <source>
        <dbReference type="ARBA" id="ARBA00022807"/>
    </source>
</evidence>
<evidence type="ECO:0000259" key="4">
    <source>
        <dbReference type="PROSITE" id="PS51935"/>
    </source>
</evidence>
<evidence type="ECO:0000313" key="5">
    <source>
        <dbReference type="EMBL" id="WAG62523.1"/>
    </source>
</evidence>
<name>A0AA47EPU6_9CLOT</name>
<dbReference type="PANTHER" id="PTHR47053">
    <property type="entry name" value="MUREIN DD-ENDOPEPTIDASE MEPH-RELATED"/>
    <property type="match status" value="1"/>
</dbReference>
<dbReference type="GO" id="GO:0008234">
    <property type="term" value="F:cysteine-type peptidase activity"/>
    <property type="evidence" value="ECO:0007669"/>
    <property type="project" value="UniProtKB-KW"/>
</dbReference>
<dbReference type="InterPro" id="IPR000064">
    <property type="entry name" value="NLP_P60_dom"/>
</dbReference>
<dbReference type="Pfam" id="PF12913">
    <property type="entry name" value="SH3_6"/>
    <property type="match status" value="1"/>
</dbReference>
<accession>A0AA47EPU6</accession>
<evidence type="ECO:0000313" key="6">
    <source>
        <dbReference type="Proteomes" id="UP001164733"/>
    </source>
</evidence>
<dbReference type="InterPro" id="IPR039439">
    <property type="entry name" value="SH3b1_dom"/>
</dbReference>
<dbReference type="GO" id="GO:0006508">
    <property type="term" value="P:proteolysis"/>
    <property type="evidence" value="ECO:0007669"/>
    <property type="project" value="UniProtKB-KW"/>
</dbReference>
<evidence type="ECO:0000256" key="2">
    <source>
        <dbReference type="ARBA" id="ARBA00022801"/>
    </source>
</evidence>
<dbReference type="PIRSF" id="PIRSF019015">
    <property type="entry name" value="P60_peptidase_YkfC"/>
    <property type="match status" value="1"/>
</dbReference>
<evidence type="ECO:0000256" key="1">
    <source>
        <dbReference type="ARBA" id="ARBA00022670"/>
    </source>
</evidence>
<sequence length="431" mass="49921">MYNDDYKFPDFMKKASFWMKDINDAKKTILSTDEIKKFNNNLKLKITSLYDLDSIDDTISSKTLRNHIQSYKLPMKDMYDINGELLHNDYLKKIMVNTNLEEIKDFTLIKYGMSIRKTSVRSFPVNNPAFSSIEHSKINNFDRFQETSCFPFEPVLILHQSADKQWYFVNIYNYFGWVKADDIALATDKEEVFEYATSKDFLMVIAKETTLTLNKKNSSPITIKCGMGTRLCYLNNHESNLVQDYKVRFPTRGSRGDLLFETGIISKNKDIIKGNLPYTRYNIINQALKFIGTPYDWGDKFSGKDCSSFILTIYKCFGILLPRNDDHQENSFVNDVNSIVFNKADILNKRYYKIDKLKPGAAIFMQGHVMMYLGKYKETHYMVHSFSQYGVKKGSSYETHTALMVAISTVDLLSASGIPFIQKFTSAVHYE</sequence>
<keyword evidence="1" id="KW-0645">Protease</keyword>
<dbReference type="RefSeq" id="WP_216127748.1">
    <property type="nucleotide sequence ID" value="NZ_CP086239.1"/>
</dbReference>
<dbReference type="EMBL" id="CP086239">
    <property type="protein sequence ID" value="WAG62523.1"/>
    <property type="molecule type" value="Genomic_DNA"/>
</dbReference>
<keyword evidence="2" id="KW-0378">Hydrolase</keyword>
<protein>
    <submittedName>
        <fullName evidence="5">SH3 domain-containing protein</fullName>
    </submittedName>
</protein>
<feature type="domain" description="NlpC/P60" evidence="4">
    <location>
        <begin position="277"/>
        <end position="409"/>
    </location>
</feature>
<dbReference type="InterPro" id="IPR051202">
    <property type="entry name" value="Peptidase_C40"/>
</dbReference>
<keyword evidence="3" id="KW-0788">Thiol protease</keyword>
<dbReference type="PANTHER" id="PTHR47053:SF1">
    <property type="entry name" value="MUREIN DD-ENDOPEPTIDASE MEPH-RELATED"/>
    <property type="match status" value="1"/>
</dbReference>
<gene>
    <name evidence="5" type="ORF">LL038_09905</name>
</gene>
<dbReference type="InterPro" id="IPR027017">
    <property type="entry name" value="P60_peptidase_YkfC"/>
</dbReference>
<organism evidence="5 6">
    <name type="scientific">Clostridium estertheticum</name>
    <dbReference type="NCBI Taxonomy" id="238834"/>
    <lineage>
        <taxon>Bacteria</taxon>
        <taxon>Bacillati</taxon>
        <taxon>Bacillota</taxon>
        <taxon>Clostridia</taxon>
        <taxon>Eubacteriales</taxon>
        <taxon>Clostridiaceae</taxon>
        <taxon>Clostridium</taxon>
    </lineage>
</organism>
<dbReference type="Proteomes" id="UP001164733">
    <property type="component" value="Chromosome"/>
</dbReference>